<dbReference type="EMBL" id="CP001841">
    <property type="protein sequence ID" value="AEF80797.1"/>
    <property type="molecule type" value="Genomic_DNA"/>
</dbReference>
<evidence type="ECO:0000313" key="1">
    <source>
        <dbReference type="EMBL" id="AEF80797.1"/>
    </source>
</evidence>
<gene>
    <name evidence="1" type="ordered locus">TREAZ_2162</name>
</gene>
<dbReference type="AlphaFoldDB" id="F5Y999"/>
<keyword evidence="2" id="KW-1185">Reference proteome</keyword>
<organism evidence="1 2">
    <name type="scientific">Leadbettera azotonutricia (strain ATCC BAA-888 / DSM 13862 / ZAS-9)</name>
    <name type="common">Treponema azotonutricium</name>
    <dbReference type="NCBI Taxonomy" id="545695"/>
    <lineage>
        <taxon>Bacteria</taxon>
        <taxon>Pseudomonadati</taxon>
        <taxon>Spirochaetota</taxon>
        <taxon>Spirochaetia</taxon>
        <taxon>Spirochaetales</taxon>
        <taxon>Breznakiellaceae</taxon>
        <taxon>Leadbettera</taxon>
    </lineage>
</organism>
<proteinExistence type="predicted"/>
<dbReference type="HOGENOM" id="CLU_1834290_0_0_12"/>
<accession>F5Y999</accession>
<dbReference type="Proteomes" id="UP000009222">
    <property type="component" value="Chromosome"/>
</dbReference>
<sequence>MAIKYENKVLFIIVCLLLAVMNSSFGQETQSFEGEWTNITSTMLAYQFFLNDNGEISATMLVFSGNKCAIKSMQGILGFGTQTTWEGTFKVNIGNKTIDLIDDFGDADRYRYVFSEDEENFILKLKDSDGDITTWYKRKS</sequence>
<evidence type="ECO:0000313" key="2">
    <source>
        <dbReference type="Proteomes" id="UP000009222"/>
    </source>
</evidence>
<name>F5Y999_LEAAZ</name>
<protein>
    <submittedName>
        <fullName evidence="1">Uncharacterized protein</fullName>
    </submittedName>
</protein>
<dbReference type="OrthoDB" id="9827946at2"/>
<reference evidence="1 2" key="2">
    <citation type="journal article" date="2011" name="ISME J.">
        <title>RNA-seq reveals cooperative metabolic interactions between two termite-gut spirochete species in co-culture.</title>
        <authorList>
            <person name="Rosenthal A.Z."/>
            <person name="Matson E.G."/>
            <person name="Eldar A."/>
            <person name="Leadbetter J.R."/>
        </authorList>
    </citation>
    <scope>NUCLEOTIDE SEQUENCE [LARGE SCALE GENOMIC DNA]</scope>
    <source>
        <strain evidence="2">ATCC BAA-888 / DSM 13862 / ZAS-9</strain>
    </source>
</reference>
<dbReference type="KEGG" id="taz:TREAZ_2162"/>
<reference evidence="2" key="1">
    <citation type="submission" date="2009-12" db="EMBL/GenBank/DDBJ databases">
        <title>Complete sequence of Treponema azotonutricium strain ZAS-9.</title>
        <authorList>
            <person name="Tetu S.G."/>
            <person name="Matson E."/>
            <person name="Ren Q."/>
            <person name="Seshadri R."/>
            <person name="Elbourne L."/>
            <person name="Hassan K.A."/>
            <person name="Durkin A."/>
            <person name="Radune D."/>
            <person name="Mohamoud Y."/>
            <person name="Shay R."/>
            <person name="Jin S."/>
            <person name="Zhang X."/>
            <person name="Lucey K."/>
            <person name="Ballor N.R."/>
            <person name="Ottesen E."/>
            <person name="Rosenthal R."/>
            <person name="Allen A."/>
            <person name="Leadbetter J.R."/>
            <person name="Paulsen I.T."/>
        </authorList>
    </citation>
    <scope>NUCLEOTIDE SEQUENCE [LARGE SCALE GENOMIC DNA]</scope>
    <source>
        <strain evidence="2">ATCC BAA-888 / DSM 13862 / ZAS-9</strain>
    </source>
</reference>
<dbReference type="InParanoid" id="F5Y999"/>
<dbReference type="RefSeq" id="WP_015709887.1">
    <property type="nucleotide sequence ID" value="NC_015577.1"/>
</dbReference>